<keyword evidence="3" id="KW-0963">Cytoplasm</keyword>
<evidence type="ECO:0000256" key="6">
    <source>
        <dbReference type="ARBA" id="ARBA00022683"/>
    </source>
</evidence>
<dbReference type="AlphaFoldDB" id="A0A9Q8V3R6"/>
<name>A0A9Q8V3R6_9GAMM</name>
<evidence type="ECO:0000313" key="10">
    <source>
        <dbReference type="Proteomes" id="UP000829116"/>
    </source>
</evidence>
<protein>
    <submittedName>
        <fullName evidence="9">PTS sugar transporter subunit IIA</fullName>
    </submittedName>
</protein>
<dbReference type="EMBL" id="CP093245">
    <property type="protein sequence ID" value="UNH29946.1"/>
    <property type="molecule type" value="Genomic_DNA"/>
</dbReference>
<keyword evidence="7" id="KW-0418">Kinase</keyword>
<evidence type="ECO:0000256" key="4">
    <source>
        <dbReference type="ARBA" id="ARBA00022597"/>
    </source>
</evidence>
<dbReference type="GO" id="GO:0009401">
    <property type="term" value="P:phosphoenolpyruvate-dependent sugar phosphotransferase system"/>
    <property type="evidence" value="ECO:0007669"/>
    <property type="project" value="UniProtKB-KW"/>
</dbReference>
<evidence type="ECO:0000256" key="3">
    <source>
        <dbReference type="ARBA" id="ARBA00022490"/>
    </source>
</evidence>
<dbReference type="InterPro" id="IPR036662">
    <property type="entry name" value="PTS_EIIA_man-typ_sf"/>
</dbReference>
<dbReference type="GO" id="GO:0016020">
    <property type="term" value="C:membrane"/>
    <property type="evidence" value="ECO:0007669"/>
    <property type="project" value="InterPro"/>
</dbReference>
<evidence type="ECO:0000259" key="8">
    <source>
        <dbReference type="PROSITE" id="PS51096"/>
    </source>
</evidence>
<evidence type="ECO:0000256" key="5">
    <source>
        <dbReference type="ARBA" id="ARBA00022679"/>
    </source>
</evidence>
<keyword evidence="2" id="KW-0813">Transport</keyword>
<dbReference type="CDD" id="cd00006">
    <property type="entry name" value="PTS_IIA_man"/>
    <property type="match status" value="1"/>
</dbReference>
<evidence type="ECO:0000313" key="9">
    <source>
        <dbReference type="EMBL" id="UNH29946.1"/>
    </source>
</evidence>
<dbReference type="Proteomes" id="UP000829116">
    <property type="component" value="Chromosome"/>
</dbReference>
<dbReference type="PANTHER" id="PTHR33799">
    <property type="entry name" value="PTS PERMEASE-RELATED-RELATED"/>
    <property type="match status" value="1"/>
</dbReference>
<evidence type="ECO:0000256" key="2">
    <source>
        <dbReference type="ARBA" id="ARBA00022448"/>
    </source>
</evidence>
<evidence type="ECO:0000256" key="1">
    <source>
        <dbReference type="ARBA" id="ARBA00004496"/>
    </source>
</evidence>
<keyword evidence="5" id="KW-0808">Transferase</keyword>
<evidence type="ECO:0000256" key="7">
    <source>
        <dbReference type="ARBA" id="ARBA00022777"/>
    </source>
</evidence>
<dbReference type="GO" id="GO:0016301">
    <property type="term" value="F:kinase activity"/>
    <property type="evidence" value="ECO:0007669"/>
    <property type="project" value="UniProtKB-KW"/>
</dbReference>
<gene>
    <name evidence="9" type="ORF">MNY72_11350</name>
</gene>
<comment type="subcellular location">
    <subcellularLocation>
        <location evidence="1">Cytoplasm</location>
    </subcellularLocation>
</comment>
<reference evidence="9" key="1">
    <citation type="submission" date="2022-03" db="EMBL/GenBank/DDBJ databases">
        <title>ESBL-producing Moellerella wisconsensis and Escherichia marmotae isolated from wild game meat.</title>
        <authorList>
            <person name="Biggel M."/>
        </authorList>
    </citation>
    <scope>NUCLEOTIDE SEQUENCE</scope>
    <source>
        <strain evidence="9">W51</strain>
    </source>
</reference>
<dbReference type="PANTHER" id="PTHR33799:SF1">
    <property type="entry name" value="PTS SYSTEM MANNOSE-SPECIFIC EIIAB COMPONENT-RELATED"/>
    <property type="match status" value="1"/>
</dbReference>
<accession>A0A9Q8V3R6</accession>
<organism evidence="9 10">
    <name type="scientific">Moellerella wisconsensis</name>
    <dbReference type="NCBI Taxonomy" id="158849"/>
    <lineage>
        <taxon>Bacteria</taxon>
        <taxon>Pseudomonadati</taxon>
        <taxon>Pseudomonadota</taxon>
        <taxon>Gammaproteobacteria</taxon>
        <taxon>Enterobacterales</taxon>
        <taxon>Morganellaceae</taxon>
        <taxon>Moellerella</taxon>
    </lineage>
</organism>
<sequence length="147" mass="15623">MIGLIVSGHINFASGMASAVTAIAGAQQHIAFIDFVETLSPDELQAKMFSEMAAMDCSEGYLFLTDLPGGTPCNRAMAIMMNTSNVEVLAGVNLPMIVNAVFEREGCELGELVAILEEIGAQSIQNIRHQLQAADTDSDDLSEDDGL</sequence>
<dbReference type="Pfam" id="PF03610">
    <property type="entry name" value="EIIA-man"/>
    <property type="match status" value="1"/>
</dbReference>
<dbReference type="RefSeq" id="WP_241500894.1">
    <property type="nucleotide sequence ID" value="NZ_CAWQWL010000001.1"/>
</dbReference>
<dbReference type="NCBIfam" id="NF040761">
    <property type="entry name" value="AgaF"/>
    <property type="match status" value="1"/>
</dbReference>
<dbReference type="SUPFAM" id="SSF53062">
    <property type="entry name" value="PTS system fructose IIA component-like"/>
    <property type="match status" value="1"/>
</dbReference>
<dbReference type="PROSITE" id="PS51096">
    <property type="entry name" value="PTS_EIIA_TYPE_4"/>
    <property type="match status" value="1"/>
</dbReference>
<dbReference type="Gene3D" id="3.40.50.510">
    <property type="entry name" value="Phosphotransferase system, mannose-type IIA component"/>
    <property type="match status" value="1"/>
</dbReference>
<dbReference type="GeneID" id="79717906"/>
<proteinExistence type="predicted"/>
<dbReference type="InterPro" id="IPR051471">
    <property type="entry name" value="Bacterial_PTS_sugar_comp"/>
</dbReference>
<keyword evidence="6" id="KW-0598">Phosphotransferase system</keyword>
<dbReference type="InterPro" id="IPR033887">
    <property type="entry name" value="PTS_IIA_man"/>
</dbReference>
<dbReference type="GO" id="GO:0005737">
    <property type="term" value="C:cytoplasm"/>
    <property type="evidence" value="ECO:0007669"/>
    <property type="project" value="UniProtKB-SubCell"/>
</dbReference>
<keyword evidence="4 9" id="KW-0762">Sugar transport</keyword>
<dbReference type="InterPro" id="IPR004701">
    <property type="entry name" value="PTS_EIIA_man-typ"/>
</dbReference>
<feature type="domain" description="PTS EIIA type-4" evidence="8">
    <location>
        <begin position="1"/>
        <end position="124"/>
    </location>
</feature>